<evidence type="ECO:0000259" key="2">
    <source>
        <dbReference type="Pfam" id="PF01408"/>
    </source>
</evidence>
<dbReference type="SUPFAM" id="SSF51735">
    <property type="entry name" value="NAD(P)-binding Rossmann-fold domains"/>
    <property type="match status" value="1"/>
</dbReference>
<dbReference type="eggNOG" id="COG0673">
    <property type="taxonomic scope" value="Bacteria"/>
</dbReference>
<evidence type="ECO:0000256" key="1">
    <source>
        <dbReference type="SAM" id="MobiDB-lite"/>
    </source>
</evidence>
<feature type="domain" description="Gfo/Idh/MocA-like oxidoreductase bacterial type C-terminal" evidence="3">
    <location>
        <begin position="205"/>
        <end position="278"/>
    </location>
</feature>
<evidence type="ECO:0000313" key="4">
    <source>
        <dbReference type="EMBL" id="ABJ83076.1"/>
    </source>
</evidence>
<feature type="region of interest" description="Disordered" evidence="1">
    <location>
        <begin position="363"/>
        <end position="385"/>
    </location>
</feature>
<proteinExistence type="predicted"/>
<dbReference type="HOGENOM" id="CLU_023194_24_0_0"/>
<dbReference type="PROSITE" id="PS51318">
    <property type="entry name" value="TAT"/>
    <property type="match status" value="1"/>
</dbReference>
<dbReference type="InterPro" id="IPR036291">
    <property type="entry name" value="NAD(P)-bd_dom_sf"/>
</dbReference>
<dbReference type="SUPFAM" id="SSF55347">
    <property type="entry name" value="Glyceraldehyde-3-phosphate dehydrogenase-like, C-terminal domain"/>
    <property type="match status" value="1"/>
</dbReference>
<dbReference type="OrthoDB" id="9792935at2"/>
<dbReference type="InterPro" id="IPR050463">
    <property type="entry name" value="Gfo/Idh/MocA_oxidrdct_glycsds"/>
</dbReference>
<dbReference type="InParanoid" id="Q026J3"/>
<dbReference type="EMBL" id="CP000473">
    <property type="protein sequence ID" value="ABJ83076.1"/>
    <property type="molecule type" value="Genomic_DNA"/>
</dbReference>
<dbReference type="GO" id="GO:0000166">
    <property type="term" value="F:nucleotide binding"/>
    <property type="evidence" value="ECO:0007669"/>
    <property type="project" value="InterPro"/>
</dbReference>
<gene>
    <name evidence="4" type="ordered locus">Acid_2086</name>
</gene>
<dbReference type="Pfam" id="PF19051">
    <property type="entry name" value="GFO_IDH_MocA_C2"/>
    <property type="match status" value="1"/>
</dbReference>
<dbReference type="KEGG" id="sus:Acid_2086"/>
<organism evidence="4">
    <name type="scientific">Solibacter usitatus (strain Ellin6076)</name>
    <dbReference type="NCBI Taxonomy" id="234267"/>
    <lineage>
        <taxon>Bacteria</taxon>
        <taxon>Pseudomonadati</taxon>
        <taxon>Acidobacteriota</taxon>
        <taxon>Terriglobia</taxon>
        <taxon>Bryobacterales</taxon>
        <taxon>Solibacteraceae</taxon>
        <taxon>Candidatus Solibacter</taxon>
    </lineage>
</organism>
<sequence length="514" mass="56097" precursor="true">MIDTRFSRRYFFYGSLLAAGAPQAGSGATSSLPTAKYKSVTDKLNVAVVGQGLRGSQIVIGAAASENITALCEVDDDRMARSANIYTKAAKYRDFRQMLDKEGKNIDAVMIAVPDHLHTPIALLCMQHGKHVYCEKPLTRTVSEARLLNEAAAKYKVATQMGNQGFSHEGTKTACEIVWSGEIGDVTEVHAWTGGVTGGKLDVPESGLPEQPVPETLAWDLWLGPAAARPYNPLITRSWRPMHDFSLGGSLGDWLVHIMGPAHLALQLGTVSPISVECVRKEPLNRWLWPWRAHTVIEFPKRGSMPPLKVHLHQNERGDFPNPPGMAEDEPLFPRPNNLADRGRPFVDSGDGVMAVGEQITLDGKRVPPPPRAGFPGGGRGGRAAQVPDDPALRSPGNGSVFVGTKGYLATTARGEGVALLPASRWAEYKLPPQLLLRGVNHQQDWIRACKGGAPGVSHFPVATRYLEWLALATVAQEIPGRLLWDAQNMRFSNNQEANKLLTPYVRKGWEMKL</sequence>
<dbReference type="Pfam" id="PF01408">
    <property type="entry name" value="GFO_IDH_MocA"/>
    <property type="match status" value="1"/>
</dbReference>
<reference evidence="4" key="1">
    <citation type="submission" date="2006-10" db="EMBL/GenBank/DDBJ databases">
        <title>Complete sequence of Solibacter usitatus Ellin6076.</title>
        <authorList>
            <consortium name="US DOE Joint Genome Institute"/>
            <person name="Copeland A."/>
            <person name="Lucas S."/>
            <person name="Lapidus A."/>
            <person name="Barry K."/>
            <person name="Detter J.C."/>
            <person name="Glavina del Rio T."/>
            <person name="Hammon N."/>
            <person name="Israni S."/>
            <person name="Dalin E."/>
            <person name="Tice H."/>
            <person name="Pitluck S."/>
            <person name="Thompson L.S."/>
            <person name="Brettin T."/>
            <person name="Bruce D."/>
            <person name="Han C."/>
            <person name="Tapia R."/>
            <person name="Gilna P."/>
            <person name="Schmutz J."/>
            <person name="Larimer F."/>
            <person name="Land M."/>
            <person name="Hauser L."/>
            <person name="Kyrpides N."/>
            <person name="Mikhailova N."/>
            <person name="Janssen P.H."/>
            <person name="Kuske C.R."/>
            <person name="Richardson P."/>
        </authorList>
    </citation>
    <scope>NUCLEOTIDE SEQUENCE</scope>
    <source>
        <strain evidence="4">Ellin6076</strain>
    </source>
</reference>
<dbReference type="PANTHER" id="PTHR43818:SF10">
    <property type="entry name" value="NADH-DEPENDENT DEHYDROGENASE-RELATED"/>
    <property type="match status" value="1"/>
</dbReference>
<dbReference type="InterPro" id="IPR000683">
    <property type="entry name" value="Gfo/Idh/MocA-like_OxRdtase_N"/>
</dbReference>
<name>Q026J3_SOLUE</name>
<dbReference type="PANTHER" id="PTHR43818">
    <property type="entry name" value="BCDNA.GH03377"/>
    <property type="match status" value="1"/>
</dbReference>
<dbReference type="InterPro" id="IPR043906">
    <property type="entry name" value="Gfo/Idh/MocA_OxRdtase_bact_C"/>
</dbReference>
<accession>Q026J3</accession>
<dbReference type="Gene3D" id="3.40.50.720">
    <property type="entry name" value="NAD(P)-binding Rossmann-like Domain"/>
    <property type="match status" value="1"/>
</dbReference>
<dbReference type="AlphaFoldDB" id="Q026J3"/>
<dbReference type="InterPro" id="IPR006311">
    <property type="entry name" value="TAT_signal"/>
</dbReference>
<dbReference type="STRING" id="234267.Acid_2086"/>
<protein>
    <submittedName>
        <fullName evidence="4">Oxidoreductase domain protein</fullName>
    </submittedName>
</protein>
<evidence type="ECO:0000259" key="3">
    <source>
        <dbReference type="Pfam" id="PF19051"/>
    </source>
</evidence>
<feature type="domain" description="Gfo/Idh/MocA-like oxidoreductase N-terminal" evidence="2">
    <location>
        <begin position="44"/>
        <end position="162"/>
    </location>
</feature>